<name>F8CD85_MYXFH</name>
<dbReference type="EMBL" id="CP002830">
    <property type="protein sequence ID" value="AEI66002.1"/>
    <property type="molecule type" value="Genomic_DNA"/>
</dbReference>
<dbReference type="GO" id="GO:0004222">
    <property type="term" value="F:metalloendopeptidase activity"/>
    <property type="evidence" value="ECO:0007669"/>
    <property type="project" value="InterPro"/>
</dbReference>
<gene>
    <name evidence="14" type="ordered locus">LILAB_20510</name>
</gene>
<comment type="cofactor">
    <cofactor evidence="1">
        <name>Zn(2+)</name>
        <dbReference type="ChEBI" id="CHEBI:29105"/>
    </cofactor>
</comment>
<dbReference type="Proteomes" id="UP000000488">
    <property type="component" value="Chromosome"/>
</dbReference>
<proteinExistence type="inferred from homology"/>
<dbReference type="PANTHER" id="PTHR42837">
    <property type="entry name" value="REGULATOR OF SIGMA-E PROTEASE RSEP"/>
    <property type="match status" value="1"/>
</dbReference>
<dbReference type="PROSITE" id="PS50106">
    <property type="entry name" value="PDZ"/>
    <property type="match status" value="1"/>
</dbReference>
<evidence type="ECO:0000256" key="7">
    <source>
        <dbReference type="ARBA" id="ARBA00022833"/>
    </source>
</evidence>
<keyword evidence="4" id="KW-0645">Protease</keyword>
<feature type="transmembrane region" description="Helical" evidence="12">
    <location>
        <begin position="266"/>
        <end position="286"/>
    </location>
</feature>
<evidence type="ECO:0000256" key="6">
    <source>
        <dbReference type="ARBA" id="ARBA00022801"/>
    </source>
</evidence>
<dbReference type="eggNOG" id="COG0750">
    <property type="taxonomic scope" value="Bacteria"/>
</dbReference>
<keyword evidence="7" id="KW-0862">Zinc</keyword>
<evidence type="ECO:0000256" key="10">
    <source>
        <dbReference type="ARBA" id="ARBA00023136"/>
    </source>
</evidence>
<organism evidence="14 15">
    <name type="scientific">Myxococcus fulvus (strain ATCC BAA-855 / HW-1)</name>
    <dbReference type="NCBI Taxonomy" id="483219"/>
    <lineage>
        <taxon>Bacteria</taxon>
        <taxon>Pseudomonadati</taxon>
        <taxon>Myxococcota</taxon>
        <taxon>Myxococcia</taxon>
        <taxon>Myxococcales</taxon>
        <taxon>Cystobacterineae</taxon>
        <taxon>Myxococcaceae</taxon>
        <taxon>Myxococcus</taxon>
    </lineage>
</organism>
<feature type="transmembrane region" description="Helical" evidence="12">
    <location>
        <begin position="314"/>
        <end position="333"/>
    </location>
</feature>
<evidence type="ECO:0000313" key="15">
    <source>
        <dbReference type="Proteomes" id="UP000000488"/>
    </source>
</evidence>
<dbReference type="KEGG" id="mfu:LILAB_20510"/>
<dbReference type="CDD" id="cd06163">
    <property type="entry name" value="S2P-M50_PDZ_RseP-like"/>
    <property type="match status" value="1"/>
</dbReference>
<keyword evidence="5 12" id="KW-0812">Transmembrane</keyword>
<evidence type="ECO:0000256" key="9">
    <source>
        <dbReference type="ARBA" id="ARBA00023049"/>
    </source>
</evidence>
<dbReference type="InterPro" id="IPR001478">
    <property type="entry name" value="PDZ"/>
</dbReference>
<evidence type="ECO:0000256" key="2">
    <source>
        <dbReference type="ARBA" id="ARBA00004141"/>
    </source>
</evidence>
<dbReference type="InterPro" id="IPR008915">
    <property type="entry name" value="Peptidase_M50"/>
</dbReference>
<accession>F8CD85</accession>
<dbReference type="Pfam" id="PF02163">
    <property type="entry name" value="Peptidase_M50"/>
    <property type="match status" value="1"/>
</dbReference>
<dbReference type="STRING" id="483219.LILAB_20510"/>
<evidence type="ECO:0000256" key="12">
    <source>
        <dbReference type="SAM" id="Phobius"/>
    </source>
</evidence>
<feature type="domain" description="PDZ" evidence="13">
    <location>
        <begin position="92"/>
        <end position="152"/>
    </location>
</feature>
<keyword evidence="6" id="KW-0378">Hydrolase</keyword>
<feature type="region of interest" description="Disordered" evidence="11">
    <location>
        <begin position="349"/>
        <end position="396"/>
    </location>
</feature>
<keyword evidence="8 12" id="KW-1133">Transmembrane helix</keyword>
<sequence>MHYALVLLALGGLLTFHELGHLVAARLLGVRVPRFVFGFGPPLVSFRLWGTQYVVAAVPLGATAHLQGMNPHRADAEEAAGFASRGPLPRILIILAGPLANYALALGVLFALYTSGTHVVVPLTVGTVQPGSEAARAQLLPGDRIVQVSGQPPRSWSEFVEKVGAAPGAPLELEVERGGERRAVVVRPRPDERGTGRIGVSQQYVYKAHGAGEALSHSFTHTVNVASEGVALLKRMMDGLESPDAASPGALVRQESADAMASGTDALLRTLVAASVVLALLTLLPVPGLDGGRVLLLLVEAASGRRVPPRVETVAQTVGFLGIAVAVVMMATAEIRRALPARLGMEEAPAPDAGLAQPPRTTTGAAPTGSTQAPSSAEAPPSTSNTSPAGAVAPSP</sequence>
<evidence type="ECO:0000256" key="8">
    <source>
        <dbReference type="ARBA" id="ARBA00022989"/>
    </source>
</evidence>
<comment type="subcellular location">
    <subcellularLocation>
        <location evidence="2">Membrane</location>
        <topology evidence="2">Multi-pass membrane protein</topology>
    </subcellularLocation>
</comment>
<dbReference type="InterPro" id="IPR004387">
    <property type="entry name" value="Pept_M50_Zn"/>
</dbReference>
<protein>
    <submittedName>
        <fullName evidence="14">M50A family peptidase</fullName>
    </submittedName>
</protein>
<feature type="transmembrane region" description="Helical" evidence="12">
    <location>
        <begin position="91"/>
        <end position="113"/>
    </location>
</feature>
<feature type="compositionally biased region" description="Low complexity" evidence="11">
    <location>
        <begin position="356"/>
        <end position="389"/>
    </location>
</feature>
<evidence type="ECO:0000259" key="13">
    <source>
        <dbReference type="PROSITE" id="PS50106"/>
    </source>
</evidence>
<evidence type="ECO:0000256" key="1">
    <source>
        <dbReference type="ARBA" id="ARBA00001947"/>
    </source>
</evidence>
<dbReference type="InterPro" id="IPR036034">
    <property type="entry name" value="PDZ_sf"/>
</dbReference>
<evidence type="ECO:0000313" key="14">
    <source>
        <dbReference type="EMBL" id="AEI66002.1"/>
    </source>
</evidence>
<dbReference type="CDD" id="cd23081">
    <property type="entry name" value="cpPDZ_EcRseP-like"/>
    <property type="match status" value="1"/>
</dbReference>
<evidence type="ECO:0000256" key="5">
    <source>
        <dbReference type="ARBA" id="ARBA00022692"/>
    </source>
</evidence>
<keyword evidence="9" id="KW-0482">Metalloprotease</keyword>
<dbReference type="PANTHER" id="PTHR42837:SF2">
    <property type="entry name" value="MEMBRANE METALLOPROTEASE ARASP2, CHLOROPLASTIC-RELATED"/>
    <property type="match status" value="1"/>
</dbReference>
<dbReference type="Pfam" id="PF17820">
    <property type="entry name" value="PDZ_6"/>
    <property type="match status" value="1"/>
</dbReference>
<dbReference type="InterPro" id="IPR041489">
    <property type="entry name" value="PDZ_6"/>
</dbReference>
<dbReference type="Gene3D" id="2.30.42.10">
    <property type="match status" value="1"/>
</dbReference>
<evidence type="ECO:0000256" key="3">
    <source>
        <dbReference type="ARBA" id="ARBA00007931"/>
    </source>
</evidence>
<dbReference type="HOGENOM" id="CLU_025778_1_0_7"/>
<dbReference type="GO" id="GO:0016020">
    <property type="term" value="C:membrane"/>
    <property type="evidence" value="ECO:0007669"/>
    <property type="project" value="UniProtKB-SubCell"/>
</dbReference>
<dbReference type="AlphaFoldDB" id="F8CD85"/>
<dbReference type="SUPFAM" id="SSF50156">
    <property type="entry name" value="PDZ domain-like"/>
    <property type="match status" value="1"/>
</dbReference>
<reference evidence="14 15" key="1">
    <citation type="journal article" date="2011" name="J. Bacteriol.">
        <title>Genome sequence of the halotolerant marine bacterium Myxococcus fulvus HW-1.</title>
        <authorList>
            <person name="Li Z.F."/>
            <person name="Li X."/>
            <person name="Liu H."/>
            <person name="Liu X."/>
            <person name="Han K."/>
            <person name="Wu Z.H."/>
            <person name="Hu W."/>
            <person name="Li F.F."/>
            <person name="Li Y.Z."/>
        </authorList>
    </citation>
    <scope>NUCLEOTIDE SEQUENCE [LARGE SCALE GENOMIC DNA]</scope>
    <source>
        <strain evidence="15">ATCC BAA-855 / HW-1</strain>
    </source>
</reference>
<dbReference type="SMART" id="SM00228">
    <property type="entry name" value="PDZ"/>
    <property type="match status" value="1"/>
</dbReference>
<comment type="similarity">
    <text evidence="3">Belongs to the peptidase M50B family.</text>
</comment>
<evidence type="ECO:0000256" key="4">
    <source>
        <dbReference type="ARBA" id="ARBA00022670"/>
    </source>
</evidence>
<keyword evidence="10 12" id="KW-0472">Membrane</keyword>
<evidence type="ECO:0000256" key="11">
    <source>
        <dbReference type="SAM" id="MobiDB-lite"/>
    </source>
</evidence>
<dbReference type="GO" id="GO:0006508">
    <property type="term" value="P:proteolysis"/>
    <property type="evidence" value="ECO:0007669"/>
    <property type="project" value="UniProtKB-KW"/>
</dbReference>